<accession>A0A9R1X987</accession>
<reference evidence="2 3" key="1">
    <citation type="journal article" date="2017" name="Nat. Commun.">
        <title>Genome assembly with in vitro proximity ligation data and whole-genome triplication in lettuce.</title>
        <authorList>
            <person name="Reyes-Chin-Wo S."/>
            <person name="Wang Z."/>
            <person name="Yang X."/>
            <person name="Kozik A."/>
            <person name="Arikit S."/>
            <person name="Song C."/>
            <person name="Xia L."/>
            <person name="Froenicke L."/>
            <person name="Lavelle D.O."/>
            <person name="Truco M.J."/>
            <person name="Xia R."/>
            <person name="Zhu S."/>
            <person name="Xu C."/>
            <person name="Xu H."/>
            <person name="Xu X."/>
            <person name="Cox K."/>
            <person name="Korf I."/>
            <person name="Meyers B.C."/>
            <person name="Michelmore R.W."/>
        </authorList>
    </citation>
    <scope>NUCLEOTIDE SEQUENCE [LARGE SCALE GENOMIC DNA]</scope>
    <source>
        <strain evidence="3">cv. Salinas</strain>
        <tissue evidence="2">Seedlings</tissue>
    </source>
</reference>
<evidence type="ECO:0000313" key="3">
    <source>
        <dbReference type="Proteomes" id="UP000235145"/>
    </source>
</evidence>
<comment type="caution">
    <text evidence="2">The sequence shown here is derived from an EMBL/GenBank/DDBJ whole genome shotgun (WGS) entry which is preliminary data.</text>
</comment>
<dbReference type="EMBL" id="NBSK02000006">
    <property type="protein sequence ID" value="KAJ0200207.1"/>
    <property type="molecule type" value="Genomic_DNA"/>
</dbReference>
<keyword evidence="3" id="KW-1185">Reference proteome</keyword>
<gene>
    <name evidence="2" type="ORF">LSAT_V11C600328630</name>
</gene>
<protein>
    <submittedName>
        <fullName evidence="2">Uncharacterized protein</fullName>
    </submittedName>
</protein>
<dbReference type="AlphaFoldDB" id="A0A9R1X987"/>
<organism evidence="2 3">
    <name type="scientific">Lactuca sativa</name>
    <name type="common">Garden lettuce</name>
    <dbReference type="NCBI Taxonomy" id="4236"/>
    <lineage>
        <taxon>Eukaryota</taxon>
        <taxon>Viridiplantae</taxon>
        <taxon>Streptophyta</taxon>
        <taxon>Embryophyta</taxon>
        <taxon>Tracheophyta</taxon>
        <taxon>Spermatophyta</taxon>
        <taxon>Magnoliopsida</taxon>
        <taxon>eudicotyledons</taxon>
        <taxon>Gunneridae</taxon>
        <taxon>Pentapetalae</taxon>
        <taxon>asterids</taxon>
        <taxon>campanulids</taxon>
        <taxon>Asterales</taxon>
        <taxon>Asteraceae</taxon>
        <taxon>Cichorioideae</taxon>
        <taxon>Cichorieae</taxon>
        <taxon>Lactucinae</taxon>
        <taxon>Lactuca</taxon>
    </lineage>
</organism>
<proteinExistence type="predicted"/>
<feature type="region of interest" description="Disordered" evidence="1">
    <location>
        <begin position="65"/>
        <end position="85"/>
    </location>
</feature>
<dbReference type="Proteomes" id="UP000235145">
    <property type="component" value="Unassembled WGS sequence"/>
</dbReference>
<dbReference type="PANTHER" id="PTHR46250">
    <property type="entry name" value="MYB/SANT-LIKE DNA-BINDING DOMAIN PROTEIN-RELATED"/>
    <property type="match status" value="1"/>
</dbReference>
<evidence type="ECO:0000256" key="1">
    <source>
        <dbReference type="SAM" id="MobiDB-lite"/>
    </source>
</evidence>
<evidence type="ECO:0000313" key="2">
    <source>
        <dbReference type="EMBL" id="KAJ0200207.1"/>
    </source>
</evidence>
<dbReference type="PANTHER" id="PTHR46250:SF17">
    <property type="entry name" value="MYB_SANT-LIKE DOMAIN-CONTAINING PROTEIN"/>
    <property type="match status" value="1"/>
</dbReference>
<sequence length="151" mass="17514">MFLSHKGASCFRDKRFPQSNNLCKIFNKDRAADLGEYVIKETQRNSHVNVEWLEDIVGEIQQTISVNSKRKRPPTDDTESSYKEAAKEKKVTFTEVGEKLTGTIYNKRRQENKEACDMIDKVIEDIHRMPNINARQLIKAIDIFSKDQFCA</sequence>
<name>A0A9R1X987_LACSA</name>